<dbReference type="Gene3D" id="3.40.50.2300">
    <property type="match status" value="1"/>
</dbReference>
<proteinExistence type="predicted"/>
<dbReference type="SUPFAM" id="SSF53822">
    <property type="entry name" value="Periplasmic binding protein-like I"/>
    <property type="match status" value="1"/>
</dbReference>
<dbReference type="GO" id="GO:0003700">
    <property type="term" value="F:DNA-binding transcription factor activity"/>
    <property type="evidence" value="ECO:0007669"/>
    <property type="project" value="TreeGrafter"/>
</dbReference>
<dbReference type="PANTHER" id="PTHR30146">
    <property type="entry name" value="LACI-RELATED TRANSCRIPTIONAL REPRESSOR"/>
    <property type="match status" value="1"/>
</dbReference>
<dbReference type="Proteomes" id="UP001139644">
    <property type="component" value="Unassembled WGS sequence"/>
</dbReference>
<feature type="domain" description="Transcriptional regulator LacI/GalR-like sensor" evidence="5">
    <location>
        <begin position="3"/>
        <end position="78"/>
    </location>
</feature>
<keyword evidence="1" id="KW-0678">Repressor</keyword>
<comment type="caution">
    <text evidence="6">The sequence shown here is derived from an EMBL/GenBank/DDBJ whole genome shotgun (WGS) entry which is preliminary data.</text>
</comment>
<evidence type="ECO:0000256" key="1">
    <source>
        <dbReference type="ARBA" id="ARBA00022491"/>
    </source>
</evidence>
<evidence type="ECO:0000256" key="3">
    <source>
        <dbReference type="ARBA" id="ARBA00023125"/>
    </source>
</evidence>
<dbReference type="EMBL" id="JAIFOC010000499">
    <property type="protein sequence ID" value="MBX4224148.1"/>
    <property type="molecule type" value="Genomic_DNA"/>
</dbReference>
<evidence type="ECO:0000256" key="2">
    <source>
        <dbReference type="ARBA" id="ARBA00023015"/>
    </source>
</evidence>
<dbReference type="RefSeq" id="WP_220715961.1">
    <property type="nucleotide sequence ID" value="NZ_JAIFOC010000499.1"/>
</dbReference>
<dbReference type="PANTHER" id="PTHR30146:SF95">
    <property type="entry name" value="RIBOSE OPERON REPRESSOR"/>
    <property type="match status" value="1"/>
</dbReference>
<protein>
    <submittedName>
        <fullName evidence="6">Substrate-binding domain-containing protein</fullName>
    </submittedName>
</protein>
<reference evidence="6" key="1">
    <citation type="journal article" date="2022" name="J. Anim. Sci.">
        <title>Whole genome sequence analyses-based assessment of virulence potential and antimicrobial susceptibilities and resistance of Enterococcus faecium strains isolated from commercial swine and cattle probiotic products.</title>
        <authorList>
            <person name="Shridhar P.B."/>
            <person name="Amachawadi R.G."/>
            <person name="Tokach M."/>
            <person name="Patel I."/>
            <person name="Gangiredla J."/>
            <person name="Mammel M."/>
            <person name="Nagaraja T.G."/>
        </authorList>
    </citation>
    <scope>NUCLEOTIDE SEQUENCE</scope>
    <source>
        <strain evidence="6">EF215</strain>
    </source>
</reference>
<dbReference type="Pfam" id="PF13377">
    <property type="entry name" value="Peripla_BP_3"/>
    <property type="match status" value="1"/>
</dbReference>
<keyword evidence="2" id="KW-0805">Transcription regulation</keyword>
<dbReference type="AlphaFoldDB" id="A0A9X1KC76"/>
<feature type="non-terminal residue" evidence="6">
    <location>
        <position position="1"/>
    </location>
</feature>
<gene>
    <name evidence="6" type="ORF">KYX88_15745</name>
</gene>
<organism evidence="6 7">
    <name type="scientific">Enterococcus faecium</name>
    <name type="common">Streptococcus faecium</name>
    <dbReference type="NCBI Taxonomy" id="1352"/>
    <lineage>
        <taxon>Bacteria</taxon>
        <taxon>Bacillati</taxon>
        <taxon>Bacillota</taxon>
        <taxon>Bacilli</taxon>
        <taxon>Lactobacillales</taxon>
        <taxon>Enterococcaceae</taxon>
        <taxon>Enterococcus</taxon>
    </lineage>
</organism>
<keyword evidence="3" id="KW-0238">DNA-binding</keyword>
<evidence type="ECO:0000313" key="6">
    <source>
        <dbReference type="EMBL" id="MBX4224148.1"/>
    </source>
</evidence>
<dbReference type="GO" id="GO:0000976">
    <property type="term" value="F:transcription cis-regulatory region binding"/>
    <property type="evidence" value="ECO:0007669"/>
    <property type="project" value="TreeGrafter"/>
</dbReference>
<dbReference type="InterPro" id="IPR046335">
    <property type="entry name" value="LacI/GalR-like_sensor"/>
</dbReference>
<evidence type="ECO:0000259" key="5">
    <source>
        <dbReference type="Pfam" id="PF13377"/>
    </source>
</evidence>
<evidence type="ECO:0000313" key="7">
    <source>
        <dbReference type="Proteomes" id="UP001139644"/>
    </source>
</evidence>
<sequence>YNLCQELDIRIPEQLKIIGYDGTKFIQNYFPHLSTIAQPITDIADILVDLLLQRIQDAEKPLESHYVLPVKLIQGKTT</sequence>
<keyword evidence="4" id="KW-0804">Transcription</keyword>
<accession>A0A9X1KC76</accession>
<evidence type="ECO:0000256" key="4">
    <source>
        <dbReference type="ARBA" id="ARBA00023163"/>
    </source>
</evidence>
<dbReference type="InterPro" id="IPR028082">
    <property type="entry name" value="Peripla_BP_I"/>
</dbReference>
<name>A0A9X1KC76_ENTFC</name>